<keyword evidence="3" id="KW-1185">Reference proteome</keyword>
<proteinExistence type="predicted"/>
<protein>
    <submittedName>
        <fullName evidence="2">DUF2784 domain-containing protein</fullName>
    </submittedName>
</protein>
<keyword evidence="1" id="KW-1133">Transmembrane helix</keyword>
<accession>A0ABV9NL83</accession>
<name>A0ABV9NL83_9GAMM</name>
<dbReference type="EMBL" id="JBHSGG010000017">
    <property type="protein sequence ID" value="MFC4727853.1"/>
    <property type="molecule type" value="Genomic_DNA"/>
</dbReference>
<evidence type="ECO:0000313" key="2">
    <source>
        <dbReference type="EMBL" id="MFC4727853.1"/>
    </source>
</evidence>
<keyword evidence="1" id="KW-0472">Membrane</keyword>
<feature type="transmembrane region" description="Helical" evidence="1">
    <location>
        <begin position="109"/>
        <end position="129"/>
    </location>
</feature>
<sequence>MDALSPAQAAVLADVVLAVHAAVVLFAVGGLLAIVLGGLLGWRWVRRPSFRIAHIGLVVFVALQAWLDRLCPLTVWEQALRGHAGQPVHEVGFIEHWLGALIFFEAPPWVFVLAYTAFAAAVALAWWWLPPRRALRQPR</sequence>
<organism evidence="2 3">
    <name type="scientific">Coralloluteibacterium thermophilum</name>
    <dbReference type="NCBI Taxonomy" id="2707049"/>
    <lineage>
        <taxon>Bacteria</taxon>
        <taxon>Pseudomonadati</taxon>
        <taxon>Pseudomonadota</taxon>
        <taxon>Gammaproteobacteria</taxon>
        <taxon>Lysobacterales</taxon>
        <taxon>Lysobacteraceae</taxon>
        <taxon>Coralloluteibacterium</taxon>
    </lineage>
</organism>
<evidence type="ECO:0000256" key="1">
    <source>
        <dbReference type="SAM" id="Phobius"/>
    </source>
</evidence>
<dbReference type="Pfam" id="PF10861">
    <property type="entry name" value="DUF2784"/>
    <property type="match status" value="1"/>
</dbReference>
<reference evidence="3" key="1">
    <citation type="journal article" date="2019" name="Int. J. Syst. Evol. Microbiol.">
        <title>The Global Catalogue of Microorganisms (GCM) 10K type strain sequencing project: providing services to taxonomists for standard genome sequencing and annotation.</title>
        <authorList>
            <consortium name="The Broad Institute Genomics Platform"/>
            <consortium name="The Broad Institute Genome Sequencing Center for Infectious Disease"/>
            <person name="Wu L."/>
            <person name="Ma J."/>
        </authorList>
    </citation>
    <scope>NUCLEOTIDE SEQUENCE [LARGE SCALE GENOMIC DNA]</scope>
    <source>
        <strain evidence="3">CGMCC 1.13574</strain>
    </source>
</reference>
<comment type="caution">
    <text evidence="2">The sequence shown here is derived from an EMBL/GenBank/DDBJ whole genome shotgun (WGS) entry which is preliminary data.</text>
</comment>
<feature type="transmembrane region" description="Helical" evidence="1">
    <location>
        <begin position="49"/>
        <end position="67"/>
    </location>
</feature>
<dbReference type="RefSeq" id="WP_377003863.1">
    <property type="nucleotide sequence ID" value="NZ_JBHSGG010000017.1"/>
</dbReference>
<keyword evidence="1" id="KW-0812">Transmembrane</keyword>
<gene>
    <name evidence="2" type="ORF">ACFO3Q_06670</name>
</gene>
<dbReference type="InterPro" id="IPR021218">
    <property type="entry name" value="DUF2784"/>
</dbReference>
<evidence type="ECO:0000313" key="3">
    <source>
        <dbReference type="Proteomes" id="UP001595892"/>
    </source>
</evidence>
<feature type="transmembrane region" description="Helical" evidence="1">
    <location>
        <begin position="15"/>
        <end position="42"/>
    </location>
</feature>
<dbReference type="Proteomes" id="UP001595892">
    <property type="component" value="Unassembled WGS sequence"/>
</dbReference>